<dbReference type="Gene3D" id="2.40.30.10">
    <property type="entry name" value="Translation factors"/>
    <property type="match status" value="1"/>
</dbReference>
<dbReference type="InterPro" id="IPR017938">
    <property type="entry name" value="Riboflavin_synthase-like_b-brl"/>
</dbReference>
<evidence type="ECO:0000256" key="7">
    <source>
        <dbReference type="ARBA" id="ARBA00023027"/>
    </source>
</evidence>
<dbReference type="CDD" id="cd06183">
    <property type="entry name" value="cyt_b5_reduct_like"/>
    <property type="match status" value="1"/>
</dbReference>
<dbReference type="InterPro" id="IPR008333">
    <property type="entry name" value="Cbr1-like_FAD-bd_dom"/>
</dbReference>
<evidence type="ECO:0000256" key="6">
    <source>
        <dbReference type="ARBA" id="ARBA00023002"/>
    </source>
</evidence>
<evidence type="ECO:0000313" key="15">
    <source>
        <dbReference type="Proteomes" id="UP000193498"/>
    </source>
</evidence>
<feature type="transmembrane region" description="Helical" evidence="12">
    <location>
        <begin position="6"/>
        <end position="27"/>
    </location>
</feature>
<dbReference type="AlphaFoldDB" id="A0A1Y1Z364"/>
<evidence type="ECO:0000256" key="11">
    <source>
        <dbReference type="RuleBase" id="RU361226"/>
    </source>
</evidence>
<dbReference type="Pfam" id="PF00175">
    <property type="entry name" value="NAD_binding_1"/>
    <property type="match status" value="1"/>
</dbReference>
<evidence type="ECO:0000256" key="3">
    <source>
        <dbReference type="ARBA" id="ARBA00006105"/>
    </source>
</evidence>
<organism evidence="14 15">
    <name type="scientific">Basidiobolus meristosporus CBS 931.73</name>
    <dbReference type="NCBI Taxonomy" id="1314790"/>
    <lineage>
        <taxon>Eukaryota</taxon>
        <taxon>Fungi</taxon>
        <taxon>Fungi incertae sedis</taxon>
        <taxon>Zoopagomycota</taxon>
        <taxon>Entomophthoromycotina</taxon>
        <taxon>Basidiobolomycetes</taxon>
        <taxon>Basidiobolales</taxon>
        <taxon>Basidiobolaceae</taxon>
        <taxon>Basidiobolus</taxon>
    </lineage>
</organism>
<evidence type="ECO:0000256" key="8">
    <source>
        <dbReference type="ARBA" id="ARBA00023128"/>
    </source>
</evidence>
<keyword evidence="4 10" id="KW-0285">Flavoprotein</keyword>
<sequence>MNYSMLSSRSVLAGIGIVGGVAVTYHLSAKFFSSSSKAAISARQTRLNADSTPLPKFGFTATLKSSQEVSPDCKRLVFSLPEPTQTLKNYATSHVLVRNGWTIRPYSPISEPHRLGEMELQIKHYPGGKMSGHLCSLAPGDQITVYGPMTAYRHNADKHPNLVIMAAGTGINPVYQMLLHLLKPESKNSRITLLYANRSPSDILLRSELDTLAKTYPEQLKVHYTVTDAPASWQGFVGRIDQSMIQKTVDLHEAGVDTTRVLICGPPGFESSLAGKKRFFGSTTGILNDVGFKKEQINIL</sequence>
<comment type="cofactor">
    <cofactor evidence="1 10 11">
        <name>FAD</name>
        <dbReference type="ChEBI" id="CHEBI:57692"/>
    </cofactor>
</comment>
<keyword evidence="8" id="KW-0496">Mitochondrion</keyword>
<feature type="binding site" evidence="10">
    <location>
        <position position="104"/>
    </location>
    <ligand>
        <name>FAD</name>
        <dbReference type="ChEBI" id="CHEBI:57692"/>
    </ligand>
</feature>
<gene>
    <name evidence="14" type="ORF">K493DRAFT_275762</name>
</gene>
<name>A0A1Y1Z364_9FUNG</name>
<keyword evidence="15" id="KW-1185">Reference proteome</keyword>
<accession>A0A1Y1Z364</accession>
<feature type="binding site" evidence="10">
    <location>
        <position position="129"/>
    </location>
    <ligand>
        <name>FAD</name>
        <dbReference type="ChEBI" id="CHEBI:57692"/>
    </ligand>
</feature>
<evidence type="ECO:0000256" key="9">
    <source>
        <dbReference type="ARBA" id="ARBA00047682"/>
    </source>
</evidence>
<feature type="binding site" evidence="10">
    <location>
        <position position="105"/>
    </location>
    <ligand>
        <name>FAD</name>
        <dbReference type="ChEBI" id="CHEBI:57692"/>
    </ligand>
</feature>
<reference evidence="14 15" key="1">
    <citation type="submission" date="2016-07" db="EMBL/GenBank/DDBJ databases">
        <title>Pervasive Adenine N6-methylation of Active Genes in Fungi.</title>
        <authorList>
            <consortium name="DOE Joint Genome Institute"/>
            <person name="Mondo S.J."/>
            <person name="Dannebaum R.O."/>
            <person name="Kuo R.C."/>
            <person name="Labutti K."/>
            <person name="Haridas S."/>
            <person name="Kuo A."/>
            <person name="Salamov A."/>
            <person name="Ahrendt S.R."/>
            <person name="Lipzen A."/>
            <person name="Sullivan W."/>
            <person name="Andreopoulos W.B."/>
            <person name="Clum A."/>
            <person name="Lindquist E."/>
            <person name="Daum C."/>
            <person name="Ramamoorthy G.K."/>
            <person name="Gryganskyi A."/>
            <person name="Culley D."/>
            <person name="Magnuson J.K."/>
            <person name="James T.Y."/>
            <person name="O'Malley M.A."/>
            <person name="Stajich J.E."/>
            <person name="Spatafora J.W."/>
            <person name="Visel A."/>
            <person name="Grigoriev I.V."/>
        </authorList>
    </citation>
    <scope>NUCLEOTIDE SEQUENCE [LARGE SCALE GENOMIC DNA]</scope>
    <source>
        <strain evidence="14 15">CBS 931.73</strain>
    </source>
</reference>
<dbReference type="InParanoid" id="A0A1Y1Z364"/>
<dbReference type="GO" id="GO:0090524">
    <property type="term" value="F:cytochrome-b5 reductase activity, acting on NADH"/>
    <property type="evidence" value="ECO:0007669"/>
    <property type="project" value="UniProtKB-EC"/>
</dbReference>
<dbReference type="STRING" id="1314790.A0A1Y1Z364"/>
<evidence type="ECO:0000256" key="4">
    <source>
        <dbReference type="ARBA" id="ARBA00022630"/>
    </source>
</evidence>
<feature type="domain" description="FAD-binding FR-type" evidence="13">
    <location>
        <begin position="56"/>
        <end position="155"/>
    </location>
</feature>
<dbReference type="InterPro" id="IPR039261">
    <property type="entry name" value="FNR_nucleotide-bd"/>
</dbReference>
<dbReference type="SUPFAM" id="SSF52343">
    <property type="entry name" value="Ferredoxin reductase-like, C-terminal NADP-linked domain"/>
    <property type="match status" value="1"/>
</dbReference>
<keyword evidence="12" id="KW-1133">Transmembrane helix</keyword>
<dbReference type="SUPFAM" id="SSF63380">
    <property type="entry name" value="Riboflavin synthase domain-like"/>
    <property type="match status" value="1"/>
</dbReference>
<comment type="catalytic activity">
    <reaction evidence="9 11">
        <text>2 Fe(III)-[cytochrome b5] + NADH = 2 Fe(II)-[cytochrome b5] + NAD(+) + H(+)</text>
        <dbReference type="Rhea" id="RHEA:46680"/>
        <dbReference type="Rhea" id="RHEA-COMP:10438"/>
        <dbReference type="Rhea" id="RHEA-COMP:10439"/>
        <dbReference type="ChEBI" id="CHEBI:15378"/>
        <dbReference type="ChEBI" id="CHEBI:29033"/>
        <dbReference type="ChEBI" id="CHEBI:29034"/>
        <dbReference type="ChEBI" id="CHEBI:57540"/>
        <dbReference type="ChEBI" id="CHEBI:57945"/>
        <dbReference type="EC" id="1.6.2.2"/>
    </reaction>
</comment>
<dbReference type="FunFam" id="3.40.50.80:FF:000009">
    <property type="entry name" value="NADH-cytochrome b5 reductase"/>
    <property type="match status" value="1"/>
</dbReference>
<dbReference type="OrthoDB" id="432685at2759"/>
<evidence type="ECO:0000256" key="1">
    <source>
        <dbReference type="ARBA" id="ARBA00001974"/>
    </source>
</evidence>
<comment type="similarity">
    <text evidence="3 11">Belongs to the flavoprotein pyridine nucleotide cytochrome reductase family.</text>
</comment>
<feature type="binding site" evidence="10">
    <location>
        <position position="123"/>
    </location>
    <ligand>
        <name>FAD</name>
        <dbReference type="ChEBI" id="CHEBI:57692"/>
    </ligand>
</feature>
<feature type="binding site" evidence="10">
    <location>
        <position position="106"/>
    </location>
    <ligand>
        <name>FAD</name>
        <dbReference type="ChEBI" id="CHEBI:57692"/>
    </ligand>
</feature>
<keyword evidence="6 11" id="KW-0560">Oxidoreductase</keyword>
<comment type="subcellular location">
    <subcellularLocation>
        <location evidence="2">Mitochondrion outer membrane</location>
        <topology evidence="2">Single-pass membrane protein</topology>
    </subcellularLocation>
</comment>
<dbReference type="GO" id="GO:0005741">
    <property type="term" value="C:mitochondrial outer membrane"/>
    <property type="evidence" value="ECO:0007669"/>
    <property type="project" value="UniProtKB-SubCell"/>
</dbReference>
<dbReference type="Pfam" id="PF00970">
    <property type="entry name" value="FAD_binding_6"/>
    <property type="match status" value="1"/>
</dbReference>
<dbReference type="Proteomes" id="UP000193498">
    <property type="component" value="Unassembled WGS sequence"/>
</dbReference>
<feature type="binding site" evidence="10">
    <location>
        <position position="131"/>
    </location>
    <ligand>
        <name>FAD</name>
        <dbReference type="ChEBI" id="CHEBI:57692"/>
    </ligand>
</feature>
<evidence type="ECO:0000256" key="12">
    <source>
        <dbReference type="SAM" id="Phobius"/>
    </source>
</evidence>
<dbReference type="EC" id="1.6.2.2" evidence="11"/>
<comment type="caution">
    <text evidence="14">The sequence shown here is derived from an EMBL/GenBank/DDBJ whole genome shotgun (WGS) entry which is preliminary data.</text>
</comment>
<evidence type="ECO:0000259" key="13">
    <source>
        <dbReference type="PROSITE" id="PS51384"/>
    </source>
</evidence>
<dbReference type="InterPro" id="IPR001834">
    <property type="entry name" value="CBR-like"/>
</dbReference>
<keyword evidence="5 10" id="KW-0274">FAD</keyword>
<dbReference type="PROSITE" id="PS51384">
    <property type="entry name" value="FAD_FR"/>
    <property type="match status" value="1"/>
</dbReference>
<proteinExistence type="inferred from homology"/>
<evidence type="ECO:0000313" key="14">
    <source>
        <dbReference type="EMBL" id="ORY04649.1"/>
    </source>
</evidence>
<keyword evidence="12" id="KW-0472">Membrane</keyword>
<dbReference type="PANTHER" id="PTHR19370">
    <property type="entry name" value="NADH-CYTOCHROME B5 REDUCTASE"/>
    <property type="match status" value="1"/>
</dbReference>
<dbReference type="PRINTS" id="PR00406">
    <property type="entry name" value="CYTB5RDTASE"/>
</dbReference>
<evidence type="ECO:0000256" key="5">
    <source>
        <dbReference type="ARBA" id="ARBA00022827"/>
    </source>
</evidence>
<dbReference type="InterPro" id="IPR001433">
    <property type="entry name" value="OxRdtase_FAD/NAD-bd"/>
</dbReference>
<dbReference type="InterPro" id="IPR001709">
    <property type="entry name" value="Flavoprot_Pyr_Nucl_cyt_Rdtase"/>
</dbReference>
<dbReference type="Gene3D" id="3.40.50.80">
    <property type="entry name" value="Nucleotide-binding domain of ferredoxin-NADP reductase (FNR) module"/>
    <property type="match status" value="1"/>
</dbReference>
<evidence type="ECO:0000256" key="10">
    <source>
        <dbReference type="PIRSR" id="PIRSR601834-1"/>
    </source>
</evidence>
<evidence type="ECO:0000256" key="2">
    <source>
        <dbReference type="ARBA" id="ARBA00004572"/>
    </source>
</evidence>
<dbReference type="InterPro" id="IPR017927">
    <property type="entry name" value="FAD-bd_FR_type"/>
</dbReference>
<dbReference type="PRINTS" id="PR00371">
    <property type="entry name" value="FPNCR"/>
</dbReference>
<keyword evidence="12" id="KW-0812">Transmembrane</keyword>
<protein>
    <recommendedName>
        <fullName evidence="11">NADH-cytochrome b5 reductase</fullName>
        <ecNumber evidence="11">1.6.2.2</ecNumber>
    </recommendedName>
</protein>
<keyword evidence="7 11" id="KW-0520">NAD</keyword>
<dbReference type="EMBL" id="MCFE01000033">
    <property type="protein sequence ID" value="ORY04649.1"/>
    <property type="molecule type" value="Genomic_DNA"/>
</dbReference>
<dbReference type="PANTHER" id="PTHR19370:SF171">
    <property type="entry name" value="NADH-CYTOCHROME B5 REDUCTASE 2"/>
    <property type="match status" value="1"/>
</dbReference>
<feature type="binding site" evidence="10">
    <location>
        <position position="130"/>
    </location>
    <ligand>
        <name>FAD</name>
        <dbReference type="ChEBI" id="CHEBI:57692"/>
    </ligand>
</feature>